<evidence type="ECO:0000256" key="2">
    <source>
        <dbReference type="RuleBase" id="RU003616"/>
    </source>
</evidence>
<organism evidence="4 5">
    <name type="scientific">Paragonimus heterotremus</name>
    <dbReference type="NCBI Taxonomy" id="100268"/>
    <lineage>
        <taxon>Eukaryota</taxon>
        <taxon>Metazoa</taxon>
        <taxon>Spiralia</taxon>
        <taxon>Lophotrochozoa</taxon>
        <taxon>Platyhelminthes</taxon>
        <taxon>Trematoda</taxon>
        <taxon>Digenea</taxon>
        <taxon>Plagiorchiida</taxon>
        <taxon>Troglotremata</taxon>
        <taxon>Troglotrematidae</taxon>
        <taxon>Paragonimus</taxon>
    </lineage>
</organism>
<gene>
    <name evidence="4" type="ORF">PHET_04280</name>
</gene>
<accession>A0A8J4T995</accession>
<comment type="similarity">
    <text evidence="1 2">Belongs to the small heat shock protein (HSP20) family.</text>
</comment>
<evidence type="ECO:0000313" key="4">
    <source>
        <dbReference type="EMBL" id="KAF5402028.1"/>
    </source>
</evidence>
<proteinExistence type="inferred from homology"/>
<evidence type="ECO:0000259" key="3">
    <source>
        <dbReference type="PROSITE" id="PS01031"/>
    </source>
</evidence>
<reference evidence="4" key="1">
    <citation type="submission" date="2019-05" db="EMBL/GenBank/DDBJ databases">
        <title>Annotation for the trematode Paragonimus heterotremus.</title>
        <authorList>
            <person name="Choi Y.-J."/>
        </authorList>
    </citation>
    <scope>NUCLEOTIDE SEQUENCE</scope>
    <source>
        <strain evidence="4">LC</strain>
    </source>
</reference>
<dbReference type="SUPFAM" id="SSF49764">
    <property type="entry name" value="HSP20-like chaperones"/>
    <property type="match status" value="2"/>
</dbReference>
<dbReference type="Pfam" id="PF00011">
    <property type="entry name" value="HSP20"/>
    <property type="match status" value="2"/>
</dbReference>
<dbReference type="GO" id="GO:0042026">
    <property type="term" value="P:protein refolding"/>
    <property type="evidence" value="ECO:0007669"/>
    <property type="project" value="TreeGrafter"/>
</dbReference>
<keyword evidence="5" id="KW-1185">Reference proteome</keyword>
<comment type="caution">
    <text evidence="4">The sequence shown here is derived from an EMBL/GenBank/DDBJ whole genome shotgun (WGS) entry which is preliminary data.</text>
</comment>
<dbReference type="Proteomes" id="UP000748531">
    <property type="component" value="Unassembled WGS sequence"/>
</dbReference>
<dbReference type="OrthoDB" id="10060792at2759"/>
<dbReference type="GO" id="GO:0005737">
    <property type="term" value="C:cytoplasm"/>
    <property type="evidence" value="ECO:0007669"/>
    <property type="project" value="TreeGrafter"/>
</dbReference>
<protein>
    <submittedName>
        <fullName evidence="4">Major egg antigen</fullName>
    </submittedName>
</protein>
<dbReference type="InterPro" id="IPR002068">
    <property type="entry name" value="A-crystallin/Hsp20_dom"/>
</dbReference>
<dbReference type="EMBL" id="LUCH01002075">
    <property type="protein sequence ID" value="KAF5402028.1"/>
    <property type="molecule type" value="Genomic_DNA"/>
</dbReference>
<evidence type="ECO:0000256" key="1">
    <source>
        <dbReference type="PROSITE-ProRule" id="PRU00285"/>
    </source>
</evidence>
<dbReference type="CDD" id="cd06526">
    <property type="entry name" value="metazoan_ACD"/>
    <property type="match status" value="2"/>
</dbReference>
<dbReference type="Gene3D" id="2.60.40.790">
    <property type="match status" value="2"/>
</dbReference>
<feature type="domain" description="SHSP" evidence="3">
    <location>
        <begin position="163"/>
        <end position="269"/>
    </location>
</feature>
<dbReference type="PANTHER" id="PTHR45640:SF26">
    <property type="entry name" value="RE23625P"/>
    <property type="match status" value="1"/>
</dbReference>
<dbReference type="InterPro" id="IPR001436">
    <property type="entry name" value="Alpha-crystallin/sHSP_animal"/>
</dbReference>
<dbReference type="GO" id="GO:0051082">
    <property type="term" value="F:unfolded protein binding"/>
    <property type="evidence" value="ECO:0007669"/>
    <property type="project" value="TreeGrafter"/>
</dbReference>
<dbReference type="PANTHER" id="PTHR45640">
    <property type="entry name" value="HEAT SHOCK PROTEIN HSP-12.2-RELATED"/>
    <property type="match status" value="1"/>
</dbReference>
<dbReference type="AlphaFoldDB" id="A0A8J4T995"/>
<dbReference type="InterPro" id="IPR008978">
    <property type="entry name" value="HSP20-like_chaperone"/>
</dbReference>
<dbReference type="GO" id="GO:0005634">
    <property type="term" value="C:nucleus"/>
    <property type="evidence" value="ECO:0007669"/>
    <property type="project" value="TreeGrafter"/>
</dbReference>
<evidence type="ECO:0000313" key="5">
    <source>
        <dbReference type="Proteomes" id="UP000748531"/>
    </source>
</evidence>
<sequence>MSDWDSRKVPVQRDSRTFEQRRRDLLVKLHQSFGCRSNLSTNDELDEINNPMYECYQSHHPPSWVEDLSQWVDAMQKDWEGEIQRIRRDMFRLLPADQIKEDADELITPHEEVPSILDRMEREMEVMRRQMGSTSNVDSKHQQLCGVGDRGPQEDASVPYVSGGPLDYLKDVYEVDEKGQIRFIVRFDLVGYGPEDIEVTTSSHGLTVHAKKSSQEGTDTNTQEYIRTVYLPSSIDKNHFVGHLSEDGVLILEAPVNSESHKSIAFNGDRQLVVKPHCDQESSLSRDARNVTSMTIQLTGNCGPTVLQDDVTGRRKVHVEVPIEPEFTADDLCVRMDTNCMIVSGKKQCVNETESSQKNVYVKEFTRSYNIPETVDTFSVNTQLHGNTLLVEAPLLYSAKSH</sequence>
<feature type="domain" description="SHSP" evidence="3">
    <location>
        <begin position="297"/>
        <end position="402"/>
    </location>
</feature>
<dbReference type="PROSITE" id="PS01031">
    <property type="entry name" value="SHSP"/>
    <property type="match status" value="2"/>
</dbReference>
<dbReference type="GO" id="GO:0009408">
    <property type="term" value="P:response to heat"/>
    <property type="evidence" value="ECO:0007669"/>
    <property type="project" value="TreeGrafter"/>
</dbReference>
<name>A0A8J4T995_9TREM</name>